<accession>J5KRS3</accession>
<dbReference type="Proteomes" id="UP000010116">
    <property type="component" value="Unassembled WGS sequence"/>
</dbReference>
<evidence type="ECO:0000259" key="1">
    <source>
        <dbReference type="Pfam" id="PF01050"/>
    </source>
</evidence>
<dbReference type="Pfam" id="PF01050">
    <property type="entry name" value="MannoseP_isomer"/>
    <property type="match status" value="1"/>
</dbReference>
<dbReference type="GO" id="GO:0004475">
    <property type="term" value="F:mannose-1-phosphate guanylyltransferase (GTP) activity"/>
    <property type="evidence" value="ECO:0007669"/>
    <property type="project" value="TreeGrafter"/>
</dbReference>
<name>J5KRS3_9GAMM</name>
<keyword evidence="3" id="KW-0808">Transferase</keyword>
<evidence type="ECO:0000259" key="2">
    <source>
        <dbReference type="Pfam" id="PF01467"/>
    </source>
</evidence>
<dbReference type="InterPro" id="IPR014710">
    <property type="entry name" value="RmlC-like_jellyroll"/>
</dbReference>
<evidence type="ECO:0000313" key="3">
    <source>
        <dbReference type="EMBL" id="EJP74006.1"/>
    </source>
</evidence>
<dbReference type="HOGENOM" id="CLU_1081385_0_0_6"/>
<dbReference type="CDD" id="cd02213">
    <property type="entry name" value="cupin_PMI_typeII_C"/>
    <property type="match status" value="1"/>
</dbReference>
<dbReference type="Gene3D" id="2.60.120.10">
    <property type="entry name" value="Jelly Rolls"/>
    <property type="match status" value="1"/>
</dbReference>
<reference evidence="3 4" key="1">
    <citation type="journal article" date="2012" name="ISME J.">
        <title>Genomic insights to SAR86, an abundant and uncultivated marine bacterial lineage.</title>
        <authorList>
            <person name="Dupont C.L."/>
            <person name="Rusch D.B."/>
            <person name="Yooseph S."/>
            <person name="Lombardo M.J."/>
            <person name="Richter R.A."/>
            <person name="Valas R."/>
            <person name="Novotny M."/>
            <person name="Yee-Greenbaum J."/>
            <person name="Selengut J.D."/>
            <person name="Haft D.H."/>
            <person name="Halpern A.L."/>
            <person name="Lasken R.S."/>
            <person name="Nealson K."/>
            <person name="Friedman R."/>
            <person name="Venter J.C."/>
        </authorList>
    </citation>
    <scope>NUCLEOTIDE SEQUENCE [LARGE SCALE GENOMIC DNA]</scope>
</reference>
<dbReference type="GO" id="GO:0016853">
    <property type="term" value="F:isomerase activity"/>
    <property type="evidence" value="ECO:0007669"/>
    <property type="project" value="UniProtKB-KW"/>
</dbReference>
<dbReference type="SUPFAM" id="SSF51182">
    <property type="entry name" value="RmlC-like cupins"/>
    <property type="match status" value="1"/>
</dbReference>
<dbReference type="PANTHER" id="PTHR46390">
    <property type="entry name" value="MANNOSE-1-PHOSPHATE GUANYLYLTRANSFERASE"/>
    <property type="match status" value="1"/>
</dbReference>
<dbReference type="InterPro" id="IPR011051">
    <property type="entry name" value="RmlC_Cupin_sf"/>
</dbReference>
<feature type="domain" description="Mannose-6-phosphate isomerase type II C-terminal" evidence="1">
    <location>
        <begin position="142"/>
        <end position="252"/>
    </location>
</feature>
<dbReference type="InterPro" id="IPR051161">
    <property type="entry name" value="Mannose-6P_isomerase_type2"/>
</dbReference>
<dbReference type="InterPro" id="IPR004821">
    <property type="entry name" value="Cyt_trans-like"/>
</dbReference>
<dbReference type="GO" id="GO:0009298">
    <property type="term" value="P:GDP-mannose biosynthetic process"/>
    <property type="evidence" value="ECO:0007669"/>
    <property type="project" value="TreeGrafter"/>
</dbReference>
<dbReference type="EMBL" id="JH611164">
    <property type="protein sequence ID" value="EJP74006.1"/>
    <property type="molecule type" value="Genomic_DNA"/>
</dbReference>
<keyword evidence="3" id="KW-0413">Isomerase</keyword>
<proteinExistence type="predicted"/>
<dbReference type="Gene3D" id="3.40.50.620">
    <property type="entry name" value="HUPs"/>
    <property type="match status" value="1"/>
</dbReference>
<gene>
    <name evidence="3" type="ORF">NT02SARS_0681</name>
</gene>
<dbReference type="SUPFAM" id="SSF52374">
    <property type="entry name" value="Nucleotidylyl transferase"/>
    <property type="match status" value="1"/>
</dbReference>
<dbReference type="PANTHER" id="PTHR46390:SF1">
    <property type="entry name" value="MANNOSE-1-PHOSPHATE GUANYLYLTRANSFERASE"/>
    <property type="match status" value="1"/>
</dbReference>
<dbReference type="NCBIfam" id="TIGR00125">
    <property type="entry name" value="cyt_tran_rel"/>
    <property type="match status" value="1"/>
</dbReference>
<dbReference type="GO" id="GO:0005976">
    <property type="term" value="P:polysaccharide metabolic process"/>
    <property type="evidence" value="ECO:0007669"/>
    <property type="project" value="InterPro"/>
</dbReference>
<feature type="domain" description="Cytidyltransferase-like" evidence="2">
    <location>
        <begin position="7"/>
        <end position="102"/>
    </location>
</feature>
<dbReference type="InterPro" id="IPR001538">
    <property type="entry name" value="Man6P_isomerase-2_C"/>
</dbReference>
<organism evidence="3 4">
    <name type="scientific">SAR86 cluster bacterium SAR86B</name>
    <dbReference type="NCBI Taxonomy" id="1123867"/>
    <lineage>
        <taxon>Bacteria</taxon>
        <taxon>Pseudomonadati</taxon>
        <taxon>Pseudomonadota</taxon>
        <taxon>Gammaproteobacteria</taxon>
        <taxon>SAR86 cluster</taxon>
    </lineage>
</organism>
<dbReference type="InterPro" id="IPR014729">
    <property type="entry name" value="Rossmann-like_a/b/a_fold"/>
</dbReference>
<sequence length="257" mass="29818">MKIIVVSGGFDPIHSGHIAYFKSAKEHGDKLIVALNSDHWLENKKGKAFMPFIERKEIIENLRSVDQVIDFPDDDLGSAIGALNKVKKLYPNDDIYFANGGDRDKSNIPEMSVDGIEFLFSVGGDDKKNSSSWILKTWQYYKEERLWGKFYNLFEDTDVKVKELVVAPGKGMSFQRHFKRHEIWLVSKGSCEINYSKDSPDNRKSVVLKKFDYYHVPLKEWHQITNPYDEPCHIIEIQYGEAVVEEDIERVDYYNPL</sequence>
<evidence type="ECO:0000313" key="4">
    <source>
        <dbReference type="Proteomes" id="UP000010116"/>
    </source>
</evidence>
<dbReference type="Pfam" id="PF01467">
    <property type="entry name" value="CTP_transf_like"/>
    <property type="match status" value="1"/>
</dbReference>
<protein>
    <submittedName>
        <fullName evidence="3">Mannose-6-phosphate isomerase/mannose-1-phosphate guanylyl transferase</fullName>
    </submittedName>
</protein>
<dbReference type="AlphaFoldDB" id="J5KRS3"/>